<keyword evidence="5" id="KW-0812">Transmembrane</keyword>
<dbReference type="InterPro" id="IPR013783">
    <property type="entry name" value="Ig-like_fold"/>
</dbReference>
<dbReference type="FunCoup" id="A0A3Q1IBV3">
    <property type="interactions" value="255"/>
</dbReference>
<protein>
    <recommendedName>
        <fullName evidence="6">Ig-like domain-containing protein</fullName>
    </recommendedName>
</protein>
<dbReference type="Ensembl" id="ENSATET00000019379.3">
    <property type="protein sequence ID" value="ENSATEP00000019062.1"/>
    <property type="gene ID" value="ENSATEG00000013272.3"/>
</dbReference>
<keyword evidence="5" id="KW-0472">Membrane</keyword>
<accession>A0A3Q1IBV3</accession>
<feature type="domain" description="Ig-like" evidence="6">
    <location>
        <begin position="381"/>
        <end position="481"/>
    </location>
</feature>
<dbReference type="PANTHER" id="PTHR44337">
    <property type="entry name" value="CARCINOEMBRYONIC ANTIGEN-RELATED CELL ADHESION MOLECULE 8"/>
    <property type="match status" value="1"/>
</dbReference>
<keyword evidence="2" id="KW-1015">Disulfide bond</keyword>
<dbReference type="OrthoDB" id="6353782at2759"/>
<dbReference type="Proteomes" id="UP000265040">
    <property type="component" value="Chromosome 11"/>
</dbReference>
<reference evidence="7" key="3">
    <citation type="submission" date="2025-09" db="UniProtKB">
        <authorList>
            <consortium name="Ensembl"/>
        </authorList>
    </citation>
    <scope>IDENTIFICATION</scope>
</reference>
<dbReference type="Pfam" id="PF07679">
    <property type="entry name" value="I-set"/>
    <property type="match status" value="2"/>
</dbReference>
<feature type="domain" description="Ig-like" evidence="6">
    <location>
        <begin position="305"/>
        <end position="379"/>
    </location>
</feature>
<dbReference type="InterPro" id="IPR052598">
    <property type="entry name" value="IgSF_CEA-related"/>
</dbReference>
<evidence type="ECO:0000259" key="6">
    <source>
        <dbReference type="PROSITE" id="PS50835"/>
    </source>
</evidence>
<dbReference type="InterPro" id="IPR003598">
    <property type="entry name" value="Ig_sub2"/>
</dbReference>
<evidence type="ECO:0000313" key="8">
    <source>
        <dbReference type="Proteomes" id="UP000265040"/>
    </source>
</evidence>
<evidence type="ECO:0000256" key="4">
    <source>
        <dbReference type="ARBA" id="ARBA00023319"/>
    </source>
</evidence>
<reference evidence="7" key="1">
    <citation type="submission" date="2021-04" db="EMBL/GenBank/DDBJ databases">
        <authorList>
            <consortium name="Wellcome Sanger Institute Data Sharing"/>
        </authorList>
    </citation>
    <scope>NUCLEOTIDE SEQUENCE [LARGE SCALE GENOMIC DNA]</scope>
</reference>
<evidence type="ECO:0000256" key="2">
    <source>
        <dbReference type="ARBA" id="ARBA00023157"/>
    </source>
</evidence>
<dbReference type="InterPro" id="IPR003599">
    <property type="entry name" value="Ig_sub"/>
</dbReference>
<reference evidence="7" key="2">
    <citation type="submission" date="2025-08" db="UniProtKB">
        <authorList>
            <consortium name="Ensembl"/>
        </authorList>
    </citation>
    <scope>IDENTIFICATION</scope>
</reference>
<keyword evidence="4" id="KW-0393">Immunoglobulin domain</keyword>
<dbReference type="STRING" id="64144.ENSATEP00000019062"/>
<feature type="transmembrane region" description="Helical" evidence="5">
    <location>
        <begin position="579"/>
        <end position="600"/>
    </location>
</feature>
<dbReference type="InterPro" id="IPR007110">
    <property type="entry name" value="Ig-like_dom"/>
</dbReference>
<dbReference type="InterPro" id="IPR036179">
    <property type="entry name" value="Ig-like_dom_sf"/>
</dbReference>
<keyword evidence="1" id="KW-0732">Signal</keyword>
<dbReference type="AlphaFoldDB" id="A0A3Q1IBV3"/>
<name>A0A3Q1IBV3_ANATE</name>
<dbReference type="CDD" id="cd00096">
    <property type="entry name" value="Ig"/>
    <property type="match status" value="1"/>
</dbReference>
<keyword evidence="8" id="KW-1185">Reference proteome</keyword>
<evidence type="ECO:0000256" key="3">
    <source>
        <dbReference type="ARBA" id="ARBA00023180"/>
    </source>
</evidence>
<dbReference type="SMART" id="SM00409">
    <property type="entry name" value="IG"/>
    <property type="match status" value="5"/>
</dbReference>
<dbReference type="InterPro" id="IPR013098">
    <property type="entry name" value="Ig_I-set"/>
</dbReference>
<dbReference type="SMART" id="SM00408">
    <property type="entry name" value="IGc2"/>
    <property type="match status" value="3"/>
</dbReference>
<proteinExistence type="predicted"/>
<keyword evidence="3" id="KW-0325">Glycoprotein</keyword>
<feature type="domain" description="Ig-like" evidence="6">
    <location>
        <begin position="201"/>
        <end position="293"/>
    </location>
</feature>
<dbReference type="InParanoid" id="A0A3Q1IBV3"/>
<dbReference type="PROSITE" id="PS50835">
    <property type="entry name" value="IG_LIKE"/>
    <property type="match status" value="4"/>
</dbReference>
<dbReference type="Pfam" id="PF13895">
    <property type="entry name" value="Ig_2"/>
    <property type="match status" value="1"/>
</dbReference>
<keyword evidence="5" id="KW-1133">Transmembrane helix</keyword>
<organism evidence="7 8">
    <name type="scientific">Anabas testudineus</name>
    <name type="common">Climbing perch</name>
    <name type="synonym">Anthias testudineus</name>
    <dbReference type="NCBI Taxonomy" id="64144"/>
    <lineage>
        <taxon>Eukaryota</taxon>
        <taxon>Metazoa</taxon>
        <taxon>Chordata</taxon>
        <taxon>Craniata</taxon>
        <taxon>Vertebrata</taxon>
        <taxon>Euteleostomi</taxon>
        <taxon>Actinopterygii</taxon>
        <taxon>Neopterygii</taxon>
        <taxon>Teleostei</taxon>
        <taxon>Neoteleostei</taxon>
        <taxon>Acanthomorphata</taxon>
        <taxon>Anabantaria</taxon>
        <taxon>Anabantiformes</taxon>
        <taxon>Anabantoidei</taxon>
        <taxon>Anabantidae</taxon>
        <taxon>Anabas</taxon>
    </lineage>
</organism>
<dbReference type="GeneTree" id="ENSGT01100000263479"/>
<evidence type="ECO:0000256" key="1">
    <source>
        <dbReference type="ARBA" id="ARBA00022729"/>
    </source>
</evidence>
<evidence type="ECO:0000313" key="7">
    <source>
        <dbReference type="Ensembl" id="ENSATEP00000019062.1"/>
    </source>
</evidence>
<dbReference type="Gene3D" id="2.60.40.10">
    <property type="entry name" value="Immunoglobulins"/>
    <property type="match status" value="5"/>
</dbReference>
<sequence>MDQKQTSHHTNDAYACVCVCVGVCECVLQYKTGGVCLGVCSYSLGVSLPPHAAAGPAAHFSSLRLLETLEPSGMDPFAFKPLVFLLCFIGCCTGQGLLPQGPLDAILGSNATLRTLVDSPSFAFITWTFNDGVNKAINIVTLSPSSVNVAKPYQGRVVVNQTNGFVTLMSLKAEDSGDYTINIISDAGTLTDDIQLRVLYPVSDVVITPNPPEAVEYNSTVVLNCSAKGSFLMFSWTNGTTAIVANSRITLKQDKTSSVLTITGVLRTDLLGPIYCTARNNLQTAQSAPFNLTVYYGPDPVTIIPQVVQPFIRSDANFTLSCSAVSSPPATFTWYHSQQIMGVSGPVLSLQAIKDSGIGAQLDNYTCLASNAKTLRAVSSPVVSFIVMDPISGVRITGPTATLIAGNSTANLSCQATAGTVKTTTWHKDGKPLLASSRVVFSQDMSSLMINPLQKEDNGEYKCHLENPVSTEKASYRMVVNFGPEPAQVTGDKQVEENRRAVFTCAAPSIPPANFTWKLNGTLTNVTTEKYVIEKADLTNSGTYTCEAYNPVTGKSTTSSFNLEVKKEGTLDHGLSDGAIAGIAIGVLVAIGAAIALTVYCRQKVPHCCQPCRKLTRSDDPETPWRSSGVSIESPY</sequence>
<dbReference type="SUPFAM" id="SSF48726">
    <property type="entry name" value="Immunoglobulin"/>
    <property type="match status" value="4"/>
</dbReference>
<dbReference type="PANTHER" id="PTHR44337:SF17">
    <property type="entry name" value="CARCINOEMBRYONIC ANTIGEN-RELATED CELL ADHESION MOLECULE 5 ISOFORM X1"/>
    <property type="match status" value="1"/>
</dbReference>
<feature type="domain" description="Ig-like" evidence="6">
    <location>
        <begin position="484"/>
        <end position="562"/>
    </location>
</feature>
<evidence type="ECO:0000256" key="5">
    <source>
        <dbReference type="SAM" id="Phobius"/>
    </source>
</evidence>